<feature type="compositionally biased region" description="Acidic residues" evidence="1">
    <location>
        <begin position="691"/>
        <end position="706"/>
    </location>
</feature>
<sequence length="1609" mass="180547">MEDDKSVNAPLTRLRRRLSTDKPDEKPLTPNSPKKRGKAKSQLDNIDENAITPQKSTPKRVTRRTAKDTNEEDKPVTPARRSARIKSNTSVLEPATTATESPRALRVTRRNSHLGSDSEAPPTPTRATRRTRKDSTSSLDKVEIDKTLPAIINETIVEESENLMKPTTSPESKKVTNSSETDNHASNTDSKVTTPVKPTEQSTLSPDNQKENISPGHVHRNEKLSQCIHNLINNNIENIDLLSKKSVLNKSTSSLEPQIKRNMRKTKSWSSILSSDEDVKEKEDKGDKVLSSYLSSHDTKLPISQQKEKLETICKDLKIVAIKLPNFINEKELTEDKDKSDKMDLSSEQLFNKEPSAASKPEIIIDNADSHIKQKEQVIVDVKDKTSGDIIIITNSPKNLNDSVEPMDIDQTIPESLIVVESEENEKVSLNHSELKKLDKQPLLSSNTSVSKSGVDLNKTQTNENEKCLQQSCLTSTPIQHHFRKVGEPVNTPIIKSTFENTESLQSPIATVETCISTTNKSKESIEIDSNSKNITLATNIQENDKVINKIVEKELTDHGVQLAVNSESSNTSLQDHTDSKTTSKRQSNSKANDTNTEISRSKCEIKMTIDDENSGNSDISSDGSNAKNNLIHDEASDAGDDYESGDSQNEEEMRYAKENEIVEKGETLTSEDDFHDDSDYEKDSFVVSSAEEDNELLEGTDDDLSMSDNELKMTAKSKKKYNERMAKQQKKASREMFDSRHKNSKKQQKKMEYTSDSSSCDEAPKKQKKVNRMRLDSSHETSTLNVSKKDSETDKDLSVCNEANPNEKEITAMLSETPQKKDPLEISMKKEPKTPRNESLMETSLDFIPIVPTGDANESKIKDAPKQDITKDPLEATAIEDTSSDSDTNNIISNYDSMLNNLNKDKTSKTADTSLNIDMKKKLTNKKPSIIDELNLTQIKPDGKSKKKTKKETRSQAEVKASKETINVADDDSSDSIDMRILLSDVSDADSKKDINIENDIPLKSSEAKTDIRINEDENKQDSDDNFKFFIDTKGTNIDSPIQPWLESSNSNVPVDVSDGPDEEKIMREPDVNTSALKTPRSDKKKKRKHTNTEEPSELVKENSMREEGMNTSAVKTPKSDKKKKQKDVDNETPTVTHVPEKLDLSNVKTPKSDKKKKKQLAETEVVSENVDSPIQQHVIEVKTPNSVKKKKQKFSESINDSTNDVPTEAGMEENKDVSNIKTPKSDKKKKKDLSQNDIEDLPEILTLEELQDNNVAILKTPKSDKKKQKQAETDITQDVSTNVGLEEKNVSNIKTPKSDKKKKKDPTQIAIKDAPVQKMEEATVVEIKTPKSDKKKKKILSTQTNAEAPPAVDNNSEVSAAKTKKDKKNEQSLDQDTTDGTKDLESLASKKKRKRSLSSQKDEVLREEITVLEPKENKKKKRKTSDKHEERNDAPVVTKKTNKRKIREHDDVNLAEVPQASCSKLPVPRLPTSIIDKLDDNVKMPNNKKAKVISTSQFIVQGTRRNKPSNYLEESVCLNEDTPEKKKQKKHIPKPKVLPSVPTCSSSSKGFTTNFQIKVVPTETKFVAQSSNEVVNFKDNFLHRKSIKRVGTYELYKKQRNIKLSKF</sequence>
<feature type="compositionally biased region" description="Low complexity" evidence="1">
    <location>
        <begin position="1049"/>
        <end position="1059"/>
    </location>
</feature>
<feature type="region of interest" description="Disordered" evidence="1">
    <location>
        <begin position="262"/>
        <end position="284"/>
    </location>
</feature>
<feature type="compositionally biased region" description="Basic and acidic residues" evidence="1">
    <location>
        <begin position="600"/>
        <end position="610"/>
    </location>
</feature>
<feature type="compositionally biased region" description="Basic and acidic residues" evidence="1">
    <location>
        <begin position="65"/>
        <end position="75"/>
    </location>
</feature>
<feature type="compositionally biased region" description="Polar residues" evidence="1">
    <location>
        <begin position="1197"/>
        <end position="1207"/>
    </location>
</feature>
<feature type="region of interest" description="Disordered" evidence="1">
    <location>
        <begin position="1524"/>
        <end position="1545"/>
    </location>
</feature>
<feature type="region of interest" description="Disordered" evidence="1">
    <location>
        <begin position="157"/>
        <end position="216"/>
    </location>
</feature>
<dbReference type="EMBL" id="CAVLEF010000103">
    <property type="protein sequence ID" value="CAK1550951.1"/>
    <property type="molecule type" value="Genomic_DNA"/>
</dbReference>
<feature type="compositionally biased region" description="Basic and acidic residues" evidence="1">
    <location>
        <begin position="819"/>
        <end position="837"/>
    </location>
</feature>
<feature type="compositionally biased region" description="Polar residues" evidence="1">
    <location>
        <begin position="1275"/>
        <end position="1285"/>
    </location>
</feature>
<feature type="compositionally biased region" description="Basic and acidic residues" evidence="1">
    <location>
        <begin position="652"/>
        <end position="667"/>
    </location>
</feature>
<feature type="compositionally biased region" description="Basic and acidic residues" evidence="1">
    <location>
        <begin position="1007"/>
        <end position="1028"/>
    </location>
</feature>
<gene>
    <name evidence="2" type="ORF">LNINA_LOCUS10139</name>
</gene>
<name>A0AAV1JQN9_9NEOP</name>
<feature type="region of interest" description="Disordered" evidence="1">
    <location>
        <begin position="1"/>
        <end position="142"/>
    </location>
</feature>
<feature type="region of interest" description="Disordered" evidence="1">
    <location>
        <begin position="935"/>
        <end position="972"/>
    </location>
</feature>
<feature type="compositionally biased region" description="Low complexity" evidence="1">
    <location>
        <begin position="615"/>
        <end position="626"/>
    </location>
</feature>
<feature type="compositionally biased region" description="Basic and acidic residues" evidence="1">
    <location>
        <begin position="1099"/>
        <end position="1110"/>
    </location>
</feature>
<feature type="compositionally biased region" description="Polar residues" evidence="1">
    <location>
        <begin position="585"/>
        <end position="599"/>
    </location>
</feature>
<evidence type="ECO:0000313" key="3">
    <source>
        <dbReference type="Proteomes" id="UP001497472"/>
    </source>
</evidence>
<reference evidence="2 3" key="1">
    <citation type="submission" date="2023-11" db="EMBL/GenBank/DDBJ databases">
        <authorList>
            <person name="Okamura Y."/>
        </authorList>
    </citation>
    <scope>NUCLEOTIDE SEQUENCE [LARGE SCALE GENOMIC DNA]</scope>
</reference>
<feature type="compositionally biased region" description="Polar residues" evidence="1">
    <location>
        <begin position="165"/>
        <end position="193"/>
    </location>
</feature>
<feature type="compositionally biased region" description="Basic and acidic residues" evidence="1">
    <location>
        <begin position="858"/>
        <end position="875"/>
    </location>
</feature>
<feature type="compositionally biased region" description="Basic and acidic residues" evidence="1">
    <location>
        <begin position="953"/>
        <end position="964"/>
    </location>
</feature>
<feature type="compositionally biased region" description="Polar residues" evidence="1">
    <location>
        <begin position="85"/>
        <end position="100"/>
    </location>
</feature>
<proteinExistence type="predicted"/>
<feature type="compositionally biased region" description="Basic and acidic residues" evidence="1">
    <location>
        <begin position="721"/>
        <end position="742"/>
    </location>
</feature>
<feature type="region of interest" description="Disordered" evidence="1">
    <location>
        <begin position="1253"/>
        <end position="1454"/>
    </location>
</feature>
<accession>A0AAV1JQN9</accession>
<organism evidence="2 3">
    <name type="scientific">Leptosia nina</name>
    <dbReference type="NCBI Taxonomy" id="320188"/>
    <lineage>
        <taxon>Eukaryota</taxon>
        <taxon>Metazoa</taxon>
        <taxon>Ecdysozoa</taxon>
        <taxon>Arthropoda</taxon>
        <taxon>Hexapoda</taxon>
        <taxon>Insecta</taxon>
        <taxon>Pterygota</taxon>
        <taxon>Neoptera</taxon>
        <taxon>Endopterygota</taxon>
        <taxon>Lepidoptera</taxon>
        <taxon>Glossata</taxon>
        <taxon>Ditrysia</taxon>
        <taxon>Papilionoidea</taxon>
        <taxon>Pieridae</taxon>
        <taxon>Pierinae</taxon>
        <taxon>Leptosia</taxon>
    </lineage>
</organism>
<feature type="compositionally biased region" description="Acidic residues" evidence="1">
    <location>
        <begin position="637"/>
        <end position="651"/>
    </location>
</feature>
<evidence type="ECO:0000256" key="1">
    <source>
        <dbReference type="SAM" id="MobiDB-lite"/>
    </source>
</evidence>
<feature type="compositionally biased region" description="Basic and acidic residues" evidence="1">
    <location>
        <begin position="788"/>
        <end position="798"/>
    </location>
</feature>
<evidence type="ECO:0000313" key="2">
    <source>
        <dbReference type="EMBL" id="CAK1550951.1"/>
    </source>
</evidence>
<feature type="region of interest" description="Disordered" evidence="1">
    <location>
        <begin position="1000"/>
        <end position="1239"/>
    </location>
</feature>
<feature type="compositionally biased region" description="Acidic residues" evidence="1">
    <location>
        <begin position="670"/>
        <end position="681"/>
    </location>
</feature>
<feature type="compositionally biased region" description="Polar residues" evidence="1">
    <location>
        <begin position="564"/>
        <end position="575"/>
    </location>
</feature>
<feature type="compositionally biased region" description="Basic and acidic residues" evidence="1">
    <location>
        <begin position="18"/>
        <end position="27"/>
    </location>
</feature>
<feature type="region of interest" description="Disordered" evidence="1">
    <location>
        <begin position="564"/>
        <end position="891"/>
    </location>
</feature>
<dbReference type="Proteomes" id="UP001497472">
    <property type="component" value="Unassembled WGS sequence"/>
</dbReference>
<evidence type="ECO:0008006" key="4">
    <source>
        <dbReference type="Google" id="ProtNLM"/>
    </source>
</evidence>
<protein>
    <recommendedName>
        <fullName evidence="4">Protein slender lobes</fullName>
    </recommendedName>
</protein>
<feature type="compositionally biased region" description="Basic and acidic residues" evidence="1">
    <location>
        <begin position="1402"/>
        <end position="1418"/>
    </location>
</feature>
<keyword evidence="3" id="KW-1185">Reference proteome</keyword>
<comment type="caution">
    <text evidence="2">The sequence shown here is derived from an EMBL/GenBank/DDBJ whole genome shotgun (WGS) entry which is preliminary data.</text>
</comment>